<evidence type="ECO:0000259" key="7">
    <source>
        <dbReference type="PROSITE" id="PS50850"/>
    </source>
</evidence>
<reference evidence="9" key="1">
    <citation type="submission" date="2017-08" db="EMBL/GenBank/DDBJ databases">
        <authorList>
            <person name="Varghese N."/>
            <person name="Submissions S."/>
        </authorList>
    </citation>
    <scope>NUCLEOTIDE SEQUENCE [LARGE SCALE GENOMIC DNA]</scope>
    <source>
        <strain evidence="9">KCTC 23107</strain>
    </source>
</reference>
<feature type="transmembrane region" description="Helical" evidence="6">
    <location>
        <begin position="374"/>
        <end position="396"/>
    </location>
</feature>
<comment type="subcellular location">
    <subcellularLocation>
        <location evidence="1">Cell membrane</location>
        <topology evidence="1">Multi-pass membrane protein</topology>
    </subcellularLocation>
</comment>
<feature type="transmembrane region" description="Helical" evidence="6">
    <location>
        <begin position="175"/>
        <end position="192"/>
    </location>
</feature>
<dbReference type="AlphaFoldDB" id="A0A286HL86"/>
<dbReference type="SUPFAM" id="SSF103473">
    <property type="entry name" value="MFS general substrate transporter"/>
    <property type="match status" value="1"/>
</dbReference>
<dbReference type="InterPro" id="IPR050189">
    <property type="entry name" value="MFS_Efflux_Transporters"/>
</dbReference>
<sequence>MNPRLNTLELPVWREPRAIALLLAATLVIMSNATISPALPGLEALFADDPNAGLLIRLLVPAPSLTVVLFAPLAGIAADRLGRRPLLLAGLVLFLLTGPAGLFLPDLETIFASRLLLGVSVAMIMTAQTALAGDYFSGPRRTAVMGLQVSARNFGGMAFIVLAGLLAAIAPRLPFAIYGLAILYLPFVWRVVQDVPFQRPGTGQADTQAIATPPRWVGPVTGLAAVQMLTAMVFFLNPTQIPFYTAELGYESARTTGAYLGVLMLAGGFSALLHGSIKQRLGDAGGFALGFMLMAAGFAVLPAGGGLSMLLAAAALIGAGYATVTPIFIAIALQWAPAHRRGIVGGIMTTTMFLGQFLSPFASIPAIAVFGYDLVFQGTAAGFALAGIVSGAMLFLPGADRAPAA</sequence>
<dbReference type="GO" id="GO:0005886">
    <property type="term" value="C:plasma membrane"/>
    <property type="evidence" value="ECO:0007669"/>
    <property type="project" value="UniProtKB-SubCell"/>
</dbReference>
<feature type="transmembrane region" description="Helical" evidence="6">
    <location>
        <begin position="86"/>
        <end position="104"/>
    </location>
</feature>
<evidence type="ECO:0000313" key="9">
    <source>
        <dbReference type="Proteomes" id="UP000219465"/>
    </source>
</evidence>
<keyword evidence="9" id="KW-1185">Reference proteome</keyword>
<dbReference type="PANTHER" id="PTHR43124:SF3">
    <property type="entry name" value="CHLORAMPHENICOL EFFLUX PUMP RV0191"/>
    <property type="match status" value="1"/>
</dbReference>
<keyword evidence="2" id="KW-1003">Cell membrane</keyword>
<keyword evidence="4 6" id="KW-1133">Transmembrane helix</keyword>
<dbReference type="Proteomes" id="UP000219465">
    <property type="component" value="Unassembled WGS sequence"/>
</dbReference>
<evidence type="ECO:0000256" key="2">
    <source>
        <dbReference type="ARBA" id="ARBA00022475"/>
    </source>
</evidence>
<dbReference type="PROSITE" id="PS00216">
    <property type="entry name" value="SUGAR_TRANSPORT_1"/>
    <property type="match status" value="1"/>
</dbReference>
<dbReference type="Gene3D" id="1.20.1250.20">
    <property type="entry name" value="MFS general substrate transporter like domains"/>
    <property type="match status" value="1"/>
</dbReference>
<dbReference type="GO" id="GO:0022857">
    <property type="term" value="F:transmembrane transporter activity"/>
    <property type="evidence" value="ECO:0007669"/>
    <property type="project" value="InterPro"/>
</dbReference>
<accession>A0A286HL86</accession>
<feature type="domain" description="Major facilitator superfamily (MFS) profile" evidence="7">
    <location>
        <begin position="17"/>
        <end position="402"/>
    </location>
</feature>
<protein>
    <submittedName>
        <fullName evidence="8">Predicted MFS family arabinose efflux permease</fullName>
    </submittedName>
</protein>
<evidence type="ECO:0000313" key="8">
    <source>
        <dbReference type="EMBL" id="SOE08570.1"/>
    </source>
</evidence>
<dbReference type="InterPro" id="IPR005829">
    <property type="entry name" value="Sugar_transporter_CS"/>
</dbReference>
<dbReference type="InterPro" id="IPR011701">
    <property type="entry name" value="MFS"/>
</dbReference>
<dbReference type="PROSITE" id="PS50850">
    <property type="entry name" value="MFS"/>
    <property type="match status" value="1"/>
</dbReference>
<feature type="transmembrane region" description="Helical" evidence="6">
    <location>
        <begin position="285"/>
        <end position="303"/>
    </location>
</feature>
<feature type="transmembrane region" description="Helical" evidence="6">
    <location>
        <begin position="343"/>
        <end position="368"/>
    </location>
</feature>
<feature type="transmembrane region" description="Helical" evidence="6">
    <location>
        <begin position="216"/>
        <end position="236"/>
    </location>
</feature>
<evidence type="ECO:0000256" key="5">
    <source>
        <dbReference type="ARBA" id="ARBA00023136"/>
    </source>
</evidence>
<gene>
    <name evidence="8" type="ORF">SAMN05877838_0294</name>
</gene>
<dbReference type="CDD" id="cd17473">
    <property type="entry name" value="MFS_arabinose_efflux_permease_like"/>
    <property type="match status" value="1"/>
</dbReference>
<dbReference type="InterPro" id="IPR020846">
    <property type="entry name" value="MFS_dom"/>
</dbReference>
<evidence type="ECO:0000256" key="4">
    <source>
        <dbReference type="ARBA" id="ARBA00022989"/>
    </source>
</evidence>
<dbReference type="PANTHER" id="PTHR43124">
    <property type="entry name" value="PURINE EFFLUX PUMP PBUE"/>
    <property type="match status" value="1"/>
</dbReference>
<dbReference type="InterPro" id="IPR036259">
    <property type="entry name" value="MFS_trans_sf"/>
</dbReference>
<evidence type="ECO:0000256" key="6">
    <source>
        <dbReference type="SAM" id="Phobius"/>
    </source>
</evidence>
<evidence type="ECO:0000256" key="3">
    <source>
        <dbReference type="ARBA" id="ARBA00022692"/>
    </source>
</evidence>
<dbReference type="EMBL" id="OCPC01000001">
    <property type="protein sequence ID" value="SOE08570.1"/>
    <property type="molecule type" value="Genomic_DNA"/>
</dbReference>
<dbReference type="OrthoDB" id="9812221at2"/>
<dbReference type="Pfam" id="PF07690">
    <property type="entry name" value="MFS_1"/>
    <property type="match status" value="1"/>
</dbReference>
<dbReference type="RefSeq" id="WP_097104330.1">
    <property type="nucleotide sequence ID" value="NZ_OCPC01000001.1"/>
</dbReference>
<evidence type="ECO:0000256" key="1">
    <source>
        <dbReference type="ARBA" id="ARBA00004651"/>
    </source>
</evidence>
<name>A0A286HL86_9HYPH</name>
<keyword evidence="3 6" id="KW-0812">Transmembrane</keyword>
<keyword evidence="5 6" id="KW-0472">Membrane</keyword>
<feature type="transmembrane region" description="Helical" evidence="6">
    <location>
        <begin position="309"/>
        <end position="331"/>
    </location>
</feature>
<feature type="transmembrane region" description="Helical" evidence="6">
    <location>
        <begin position="54"/>
        <end position="74"/>
    </location>
</feature>
<feature type="transmembrane region" description="Helical" evidence="6">
    <location>
        <begin position="149"/>
        <end position="169"/>
    </location>
</feature>
<organism evidence="8 9">
    <name type="scientific">Hoeflea halophila</name>
    <dbReference type="NCBI Taxonomy" id="714899"/>
    <lineage>
        <taxon>Bacteria</taxon>
        <taxon>Pseudomonadati</taxon>
        <taxon>Pseudomonadota</taxon>
        <taxon>Alphaproteobacteria</taxon>
        <taxon>Hyphomicrobiales</taxon>
        <taxon>Rhizobiaceae</taxon>
        <taxon>Hoeflea</taxon>
    </lineage>
</organism>
<feature type="transmembrane region" description="Helical" evidence="6">
    <location>
        <begin position="256"/>
        <end position="273"/>
    </location>
</feature>
<feature type="transmembrane region" description="Helical" evidence="6">
    <location>
        <begin position="116"/>
        <end position="137"/>
    </location>
</feature>
<proteinExistence type="predicted"/>